<organism evidence="5 6">
    <name type="scientific">Crystallibacter crystallopoietes</name>
    <dbReference type="NCBI Taxonomy" id="37928"/>
    <lineage>
        <taxon>Bacteria</taxon>
        <taxon>Bacillati</taxon>
        <taxon>Actinomycetota</taxon>
        <taxon>Actinomycetes</taxon>
        <taxon>Micrococcales</taxon>
        <taxon>Micrococcaceae</taxon>
        <taxon>Crystallibacter</taxon>
    </lineage>
</organism>
<proteinExistence type="predicted"/>
<dbReference type="InterPro" id="IPR001845">
    <property type="entry name" value="HTH_ArsR_DNA-bd_dom"/>
</dbReference>
<dbReference type="EMBL" id="FNKH01000002">
    <property type="protein sequence ID" value="SDQ50184.1"/>
    <property type="molecule type" value="Genomic_DNA"/>
</dbReference>
<evidence type="ECO:0000256" key="2">
    <source>
        <dbReference type="ARBA" id="ARBA00023125"/>
    </source>
</evidence>
<name>A0A1H1BDV5_9MICC</name>
<evidence type="ECO:0000313" key="5">
    <source>
        <dbReference type="EMBL" id="SDQ50184.1"/>
    </source>
</evidence>
<evidence type="ECO:0000256" key="1">
    <source>
        <dbReference type="ARBA" id="ARBA00023015"/>
    </source>
</evidence>
<evidence type="ECO:0000259" key="4">
    <source>
        <dbReference type="SMART" id="SM00418"/>
    </source>
</evidence>
<dbReference type="Proteomes" id="UP000181917">
    <property type="component" value="Unassembled WGS sequence"/>
</dbReference>
<dbReference type="InterPro" id="IPR051081">
    <property type="entry name" value="HTH_MetalResp_TranReg"/>
</dbReference>
<dbReference type="InterPro" id="IPR036388">
    <property type="entry name" value="WH-like_DNA-bd_sf"/>
</dbReference>
<dbReference type="PANTHER" id="PTHR33154:SF33">
    <property type="entry name" value="TRANSCRIPTIONAL REPRESSOR SDPR"/>
    <property type="match status" value="1"/>
</dbReference>
<dbReference type="InterPro" id="IPR036390">
    <property type="entry name" value="WH_DNA-bd_sf"/>
</dbReference>
<dbReference type="GO" id="GO:0003677">
    <property type="term" value="F:DNA binding"/>
    <property type="evidence" value="ECO:0007669"/>
    <property type="project" value="UniProtKB-KW"/>
</dbReference>
<dbReference type="InterPro" id="IPR011991">
    <property type="entry name" value="ArsR-like_HTH"/>
</dbReference>
<dbReference type="AlphaFoldDB" id="A0A1H1BDV5"/>
<dbReference type="SUPFAM" id="SSF46785">
    <property type="entry name" value="Winged helix' DNA-binding domain"/>
    <property type="match status" value="1"/>
</dbReference>
<keyword evidence="6" id="KW-1185">Reference proteome</keyword>
<dbReference type="GO" id="GO:0003700">
    <property type="term" value="F:DNA-binding transcription factor activity"/>
    <property type="evidence" value="ECO:0007669"/>
    <property type="project" value="InterPro"/>
</dbReference>
<accession>A0A1H1BDV5</accession>
<reference evidence="5 6" key="1">
    <citation type="submission" date="2016-10" db="EMBL/GenBank/DDBJ databases">
        <authorList>
            <person name="de Groot N.N."/>
        </authorList>
    </citation>
    <scope>NUCLEOTIDE SEQUENCE [LARGE SCALE GENOMIC DNA]</scope>
    <source>
        <strain evidence="5 6">DSM 20117</strain>
    </source>
</reference>
<feature type="domain" description="HTH arsR-type" evidence="4">
    <location>
        <begin position="5"/>
        <end position="85"/>
    </location>
</feature>
<dbReference type="PANTHER" id="PTHR33154">
    <property type="entry name" value="TRANSCRIPTIONAL REGULATOR, ARSR FAMILY"/>
    <property type="match status" value="1"/>
</dbReference>
<dbReference type="CDD" id="cd00090">
    <property type="entry name" value="HTH_ARSR"/>
    <property type="match status" value="1"/>
</dbReference>
<evidence type="ECO:0000256" key="3">
    <source>
        <dbReference type="ARBA" id="ARBA00023163"/>
    </source>
</evidence>
<sequence length="95" mass="10531">MPPTVLLKSLSYSRAAEIVDLLRAGPLTVNEITALMGISQPQCSHVLAILRRTGVVYSRRITGTTSREYRINENVLVSLGRWCTSSLQDNSTARR</sequence>
<dbReference type="SMART" id="SM00418">
    <property type="entry name" value="HTH_ARSR"/>
    <property type="match status" value="1"/>
</dbReference>
<keyword evidence="1" id="KW-0805">Transcription regulation</keyword>
<evidence type="ECO:0000313" key="6">
    <source>
        <dbReference type="Proteomes" id="UP000181917"/>
    </source>
</evidence>
<dbReference type="Pfam" id="PF01022">
    <property type="entry name" value="HTH_5"/>
    <property type="match status" value="1"/>
</dbReference>
<gene>
    <name evidence="5" type="ORF">SAMN04489742_1365</name>
</gene>
<keyword evidence="3" id="KW-0804">Transcription</keyword>
<dbReference type="Gene3D" id="1.10.10.10">
    <property type="entry name" value="Winged helix-like DNA-binding domain superfamily/Winged helix DNA-binding domain"/>
    <property type="match status" value="1"/>
</dbReference>
<keyword evidence="2 5" id="KW-0238">DNA-binding</keyword>
<protein>
    <submittedName>
        <fullName evidence="5">DNA-binding transcriptional regulator, ArsR family</fullName>
    </submittedName>
</protein>